<dbReference type="AlphaFoldDB" id="A0A3L6T6R0"/>
<accession>A0A3L6T6R0</accession>
<sequence>MHLQRLINTRDQWVRRRSKKDCAEVELMLVWRLYTICGQKRESDVEKEQKKEERYNKSYTLDKERLELEKEGLKLKKRGLQMRQEVWI</sequence>
<dbReference type="EMBL" id="PQIB02000002">
    <property type="protein sequence ID" value="RLN33862.1"/>
    <property type="molecule type" value="Genomic_DNA"/>
</dbReference>
<keyword evidence="1" id="KW-0175">Coiled coil</keyword>
<keyword evidence="3" id="KW-1185">Reference proteome</keyword>
<name>A0A3L6T6R0_PANMI</name>
<comment type="caution">
    <text evidence="2">The sequence shown here is derived from an EMBL/GenBank/DDBJ whole genome shotgun (WGS) entry which is preliminary data.</text>
</comment>
<organism evidence="2 3">
    <name type="scientific">Panicum miliaceum</name>
    <name type="common">Proso millet</name>
    <name type="synonym">Broomcorn millet</name>
    <dbReference type="NCBI Taxonomy" id="4540"/>
    <lineage>
        <taxon>Eukaryota</taxon>
        <taxon>Viridiplantae</taxon>
        <taxon>Streptophyta</taxon>
        <taxon>Embryophyta</taxon>
        <taxon>Tracheophyta</taxon>
        <taxon>Spermatophyta</taxon>
        <taxon>Magnoliopsida</taxon>
        <taxon>Liliopsida</taxon>
        <taxon>Poales</taxon>
        <taxon>Poaceae</taxon>
        <taxon>PACMAD clade</taxon>
        <taxon>Panicoideae</taxon>
        <taxon>Panicodae</taxon>
        <taxon>Paniceae</taxon>
        <taxon>Panicinae</taxon>
        <taxon>Panicum</taxon>
        <taxon>Panicum sect. Panicum</taxon>
    </lineage>
</organism>
<evidence type="ECO:0000256" key="1">
    <source>
        <dbReference type="SAM" id="Coils"/>
    </source>
</evidence>
<evidence type="ECO:0000313" key="3">
    <source>
        <dbReference type="Proteomes" id="UP000275267"/>
    </source>
</evidence>
<evidence type="ECO:0000313" key="2">
    <source>
        <dbReference type="EMBL" id="RLN33862.1"/>
    </source>
</evidence>
<gene>
    <name evidence="2" type="ORF">C2845_PM03G14880</name>
</gene>
<feature type="coiled-coil region" evidence="1">
    <location>
        <begin position="56"/>
        <end position="83"/>
    </location>
</feature>
<protein>
    <submittedName>
        <fullName evidence="2">Uncharacterized protein</fullName>
    </submittedName>
</protein>
<proteinExistence type="predicted"/>
<reference evidence="3" key="1">
    <citation type="journal article" date="2019" name="Nat. Commun.">
        <title>The genome of broomcorn millet.</title>
        <authorList>
            <person name="Zou C."/>
            <person name="Miki D."/>
            <person name="Li D."/>
            <person name="Tang Q."/>
            <person name="Xiao L."/>
            <person name="Rajput S."/>
            <person name="Deng P."/>
            <person name="Jia W."/>
            <person name="Huang R."/>
            <person name="Zhang M."/>
            <person name="Sun Y."/>
            <person name="Hu J."/>
            <person name="Fu X."/>
            <person name="Schnable P.S."/>
            <person name="Li F."/>
            <person name="Zhang H."/>
            <person name="Feng B."/>
            <person name="Zhu X."/>
            <person name="Liu R."/>
            <person name="Schnable J.C."/>
            <person name="Zhu J.-K."/>
            <person name="Zhang H."/>
        </authorList>
    </citation>
    <scope>NUCLEOTIDE SEQUENCE [LARGE SCALE GENOMIC DNA]</scope>
</reference>
<dbReference type="Proteomes" id="UP000275267">
    <property type="component" value="Unassembled WGS sequence"/>
</dbReference>